<reference evidence="4" key="1">
    <citation type="journal article" date="2019" name="Int. J. Syst. Evol. Microbiol.">
        <title>The Global Catalogue of Microorganisms (GCM) 10K type strain sequencing project: providing services to taxonomists for standard genome sequencing and annotation.</title>
        <authorList>
            <consortium name="The Broad Institute Genomics Platform"/>
            <consortium name="The Broad Institute Genome Sequencing Center for Infectious Disease"/>
            <person name="Wu L."/>
            <person name="Ma J."/>
        </authorList>
    </citation>
    <scope>NUCLEOTIDE SEQUENCE [LARGE SCALE GENOMIC DNA]</scope>
    <source>
        <strain evidence="4">JCM 17442</strain>
    </source>
</reference>
<evidence type="ECO:0000259" key="2">
    <source>
        <dbReference type="Pfam" id="PF01478"/>
    </source>
</evidence>
<dbReference type="Gene3D" id="1.20.120.1220">
    <property type="match status" value="1"/>
</dbReference>
<feature type="transmembrane region" description="Helical" evidence="1">
    <location>
        <begin position="95"/>
        <end position="112"/>
    </location>
</feature>
<dbReference type="Pfam" id="PF01478">
    <property type="entry name" value="Peptidase_A24"/>
    <property type="match status" value="1"/>
</dbReference>
<keyword evidence="1" id="KW-0812">Transmembrane</keyword>
<evidence type="ECO:0000256" key="1">
    <source>
        <dbReference type="SAM" id="Phobius"/>
    </source>
</evidence>
<feature type="transmembrane region" description="Helical" evidence="1">
    <location>
        <begin position="171"/>
        <end position="194"/>
    </location>
</feature>
<dbReference type="RefSeq" id="WP_344798287.1">
    <property type="nucleotide sequence ID" value="NZ_BAABAU010000005.1"/>
</dbReference>
<keyword evidence="1" id="KW-1133">Transmembrane helix</keyword>
<dbReference type="EMBL" id="BAABAU010000005">
    <property type="protein sequence ID" value="GAA4267719.1"/>
    <property type="molecule type" value="Genomic_DNA"/>
</dbReference>
<proteinExistence type="predicted"/>
<evidence type="ECO:0000313" key="4">
    <source>
        <dbReference type="Proteomes" id="UP001501594"/>
    </source>
</evidence>
<name>A0ABP8E6F5_9MICO</name>
<organism evidence="3 4">
    <name type="scientific">Frondihabitans peucedani</name>
    <dbReference type="NCBI Taxonomy" id="598626"/>
    <lineage>
        <taxon>Bacteria</taxon>
        <taxon>Bacillati</taxon>
        <taxon>Actinomycetota</taxon>
        <taxon>Actinomycetes</taxon>
        <taxon>Micrococcales</taxon>
        <taxon>Microbacteriaceae</taxon>
        <taxon>Frondihabitans</taxon>
    </lineage>
</organism>
<feature type="transmembrane region" description="Helical" evidence="1">
    <location>
        <begin position="141"/>
        <end position="159"/>
    </location>
</feature>
<evidence type="ECO:0000313" key="3">
    <source>
        <dbReference type="EMBL" id="GAA4267719.1"/>
    </source>
</evidence>
<accession>A0ABP8E6F5</accession>
<protein>
    <recommendedName>
        <fullName evidence="2">Prepilin type IV endopeptidase peptidase domain-containing protein</fullName>
    </recommendedName>
</protein>
<sequence>MNSFVDAAAILLLLVVALGLPGLGLPCPGTGPPVGGAALAVVPAACWIAVVTPALVRSDLARRRLPNALTLPAVGLAVAGAAGAAVSGGGGRDPALAAGVVAVTLFVGVLGARRAGVGLGDVKLGAALAGSAALVGPEALAVFSVGTGLCGLAAAVVALRRAGSRGTRTTIAYGPCLLSGYWAALTAAGVASWLPSGGGT</sequence>
<feature type="domain" description="Prepilin type IV endopeptidase peptidase" evidence="2">
    <location>
        <begin position="54"/>
        <end position="155"/>
    </location>
</feature>
<keyword evidence="4" id="KW-1185">Reference proteome</keyword>
<comment type="caution">
    <text evidence="3">The sequence shown here is derived from an EMBL/GenBank/DDBJ whole genome shotgun (WGS) entry which is preliminary data.</text>
</comment>
<keyword evidence="1" id="KW-0472">Membrane</keyword>
<feature type="transmembrane region" description="Helical" evidence="1">
    <location>
        <begin position="68"/>
        <end position="89"/>
    </location>
</feature>
<dbReference type="InterPro" id="IPR000045">
    <property type="entry name" value="Prepilin_IV_endopep_pep"/>
</dbReference>
<feature type="transmembrane region" description="Helical" evidence="1">
    <location>
        <begin position="34"/>
        <end position="56"/>
    </location>
</feature>
<gene>
    <name evidence="3" type="ORF">GCM10022256_33310</name>
</gene>
<dbReference type="Proteomes" id="UP001501594">
    <property type="component" value="Unassembled WGS sequence"/>
</dbReference>